<proteinExistence type="predicted"/>
<protein>
    <submittedName>
        <fullName evidence="1">Uncharacterized protein</fullName>
    </submittedName>
</protein>
<gene>
    <name evidence="1" type="ORF">FIV34_11960</name>
</gene>
<dbReference type="RefSeq" id="WP_139983032.1">
    <property type="nucleotide sequence ID" value="NZ_CP041046.1"/>
</dbReference>
<dbReference type="KEGG" id="lpy:FIV34_11960"/>
<evidence type="ECO:0000313" key="2">
    <source>
        <dbReference type="Proteomes" id="UP000316093"/>
    </source>
</evidence>
<dbReference type="EMBL" id="CP041046">
    <property type="protein sequence ID" value="QDE39874.1"/>
    <property type="molecule type" value="Genomic_DNA"/>
</dbReference>
<evidence type="ECO:0000313" key="1">
    <source>
        <dbReference type="EMBL" id="QDE39874.1"/>
    </source>
</evidence>
<reference evidence="1 2" key="1">
    <citation type="submission" date="2019-06" db="EMBL/GenBank/DDBJ databases">
        <title>A complete genome sequence for Luteibacter pinisoli MAH-14.</title>
        <authorList>
            <person name="Baltrus D.A."/>
        </authorList>
    </citation>
    <scope>NUCLEOTIDE SEQUENCE [LARGE SCALE GENOMIC DNA]</scope>
    <source>
        <strain evidence="1 2">MAH-14</strain>
    </source>
</reference>
<sequence>MPVLRERFMTPQPRPISPVMPASGGVPPEDAVVGYFASLGYPLFVVRPDGVHAGEPPFWRLDRPVLYKPCETFDTIADVWNWWERTAVWVLTADTHFRLLCAFYRGGGAMMRAEMREWATPQPRYSLDTDWTRDLVGHWPPFRRDDLPPDWVELMREVERACVTPGERCRDRFLRYCKEWDESEERRYLEASIHPSRVLGTRRRL</sequence>
<keyword evidence="2" id="KW-1185">Reference proteome</keyword>
<dbReference type="AlphaFoldDB" id="A0A4Y5Z452"/>
<accession>A0A4Y5Z452</accession>
<name>A0A4Y5Z452_9GAMM</name>
<organism evidence="1 2">
    <name type="scientific">Luteibacter pinisoli</name>
    <dbReference type="NCBI Taxonomy" id="2589080"/>
    <lineage>
        <taxon>Bacteria</taxon>
        <taxon>Pseudomonadati</taxon>
        <taxon>Pseudomonadota</taxon>
        <taxon>Gammaproteobacteria</taxon>
        <taxon>Lysobacterales</taxon>
        <taxon>Rhodanobacteraceae</taxon>
        <taxon>Luteibacter</taxon>
    </lineage>
</organism>
<dbReference type="Proteomes" id="UP000316093">
    <property type="component" value="Chromosome"/>
</dbReference>